<evidence type="ECO:0000259" key="10">
    <source>
        <dbReference type="Pfam" id="PF02397"/>
    </source>
</evidence>
<gene>
    <name evidence="11" type="ORF">CLG85_003340</name>
</gene>
<keyword evidence="5 9" id="KW-0812">Transmembrane</keyword>
<keyword evidence="7 9" id="KW-0472">Membrane</keyword>
<feature type="transmembrane region" description="Helical" evidence="9">
    <location>
        <begin position="40"/>
        <end position="60"/>
    </location>
</feature>
<evidence type="ECO:0000256" key="1">
    <source>
        <dbReference type="ARBA" id="ARBA00004236"/>
    </source>
</evidence>
<feature type="domain" description="Bacterial sugar transferase" evidence="10">
    <location>
        <begin position="34"/>
        <end position="224"/>
    </location>
</feature>
<keyword evidence="12" id="KW-1185">Reference proteome</keyword>
<dbReference type="Pfam" id="PF02397">
    <property type="entry name" value="Bac_transf"/>
    <property type="match status" value="1"/>
</dbReference>
<dbReference type="EMBL" id="NTHN02000004">
    <property type="protein sequence ID" value="MCT4369428.1"/>
    <property type="molecule type" value="Genomic_DNA"/>
</dbReference>
<evidence type="ECO:0000313" key="11">
    <source>
        <dbReference type="EMBL" id="MCT4369428.1"/>
    </source>
</evidence>
<comment type="similarity">
    <text evidence="2">Belongs to the bacterial sugar transferase family.</text>
</comment>
<evidence type="ECO:0000256" key="8">
    <source>
        <dbReference type="ARBA" id="ARBA00023169"/>
    </source>
</evidence>
<name>A0ABT2KGD5_9RHOB</name>
<comment type="caution">
    <text evidence="11">The sequence shown here is derived from an EMBL/GenBank/DDBJ whole genome shotgun (WGS) entry which is preliminary data.</text>
</comment>
<organism evidence="11 12">
    <name type="scientific">Alloyangia mangrovi</name>
    <dbReference type="NCBI Taxonomy" id="1779329"/>
    <lineage>
        <taxon>Bacteria</taxon>
        <taxon>Pseudomonadati</taxon>
        <taxon>Pseudomonadota</taxon>
        <taxon>Alphaproteobacteria</taxon>
        <taxon>Rhodobacterales</taxon>
        <taxon>Roseobacteraceae</taxon>
        <taxon>Alloyangia</taxon>
    </lineage>
</organism>
<dbReference type="Proteomes" id="UP000217448">
    <property type="component" value="Unassembled WGS sequence"/>
</dbReference>
<evidence type="ECO:0000256" key="7">
    <source>
        <dbReference type="ARBA" id="ARBA00023136"/>
    </source>
</evidence>
<dbReference type="PANTHER" id="PTHR30576:SF4">
    <property type="entry name" value="UNDECAPRENYL-PHOSPHATE GALACTOSE PHOSPHOTRANSFERASE"/>
    <property type="match status" value="1"/>
</dbReference>
<evidence type="ECO:0000256" key="5">
    <source>
        <dbReference type="ARBA" id="ARBA00022692"/>
    </source>
</evidence>
<sequence>MFDAAFYSAEAGFLGEQRRLYRKKAQGIYRQFAKPILDTVLALALLPLLAPVIAILWLLVRLEGGPGFFGHRRIGKNGRVFRCWKIRTMVPNAEQKLQQYLASNPAARAEWARDHKLTNDPRITRLGRFLRETSLDELPQIWNVLTGEMSFVGPRPVVRAEMTKYGMHRTAYLLMKPGITGLWQVSGRNDVTYDERVEMDVRYLCEQSFATDSRLLLLTAKTVLDRTGR</sequence>
<evidence type="ECO:0000256" key="4">
    <source>
        <dbReference type="ARBA" id="ARBA00022679"/>
    </source>
</evidence>
<evidence type="ECO:0000256" key="6">
    <source>
        <dbReference type="ARBA" id="ARBA00022989"/>
    </source>
</evidence>
<keyword evidence="3" id="KW-1003">Cell membrane</keyword>
<keyword evidence="6 9" id="KW-1133">Transmembrane helix</keyword>
<dbReference type="InterPro" id="IPR003362">
    <property type="entry name" value="Bact_transf"/>
</dbReference>
<evidence type="ECO:0000256" key="3">
    <source>
        <dbReference type="ARBA" id="ARBA00022475"/>
    </source>
</evidence>
<dbReference type="PANTHER" id="PTHR30576">
    <property type="entry name" value="COLANIC BIOSYNTHESIS UDP-GLUCOSE LIPID CARRIER TRANSFERASE"/>
    <property type="match status" value="1"/>
</dbReference>
<evidence type="ECO:0000313" key="12">
    <source>
        <dbReference type="Proteomes" id="UP000217448"/>
    </source>
</evidence>
<comment type="subcellular location">
    <subcellularLocation>
        <location evidence="1">Cell membrane</location>
    </subcellularLocation>
</comment>
<dbReference type="GO" id="GO:0016740">
    <property type="term" value="F:transferase activity"/>
    <property type="evidence" value="ECO:0007669"/>
    <property type="project" value="UniProtKB-KW"/>
</dbReference>
<proteinExistence type="inferred from homology"/>
<protein>
    <submittedName>
        <fullName evidence="11">Sugar transferase</fullName>
    </submittedName>
</protein>
<reference evidence="12" key="1">
    <citation type="submission" date="2023-07" db="EMBL/GenBank/DDBJ databases">
        <title>Yangia mangrovi SAOS 153D genome.</title>
        <authorList>
            <person name="Verma A."/>
            <person name="Pal Y."/>
            <person name="Sundharam S."/>
            <person name="Bisht B."/>
            <person name="Srinivasan K."/>
        </authorList>
    </citation>
    <scope>NUCLEOTIDE SEQUENCE [LARGE SCALE GENOMIC DNA]</scope>
    <source>
        <strain evidence="12">SAOS 153D</strain>
    </source>
</reference>
<accession>A0ABT2KGD5</accession>
<evidence type="ECO:0000256" key="9">
    <source>
        <dbReference type="SAM" id="Phobius"/>
    </source>
</evidence>
<keyword evidence="8" id="KW-0270">Exopolysaccharide synthesis</keyword>
<keyword evidence="4 11" id="KW-0808">Transferase</keyword>
<evidence type="ECO:0000256" key="2">
    <source>
        <dbReference type="ARBA" id="ARBA00006464"/>
    </source>
</evidence>